<protein>
    <submittedName>
        <fullName evidence="5">Putative tick kunitz 1</fullName>
    </submittedName>
</protein>
<accession>A0A023FNK9</accession>
<keyword evidence="3" id="KW-1015">Disulfide bond</keyword>
<evidence type="ECO:0000256" key="1">
    <source>
        <dbReference type="ARBA" id="ARBA00022690"/>
    </source>
</evidence>
<dbReference type="PANTHER" id="PTHR10083:SF374">
    <property type="entry name" value="BPTI_KUNITZ INHIBITOR DOMAIN-CONTAINING PROTEIN"/>
    <property type="match status" value="1"/>
</dbReference>
<dbReference type="EMBL" id="GBBK01001140">
    <property type="protein sequence ID" value="JAC23342.1"/>
    <property type="molecule type" value="mRNA"/>
</dbReference>
<dbReference type="GO" id="GO:0005615">
    <property type="term" value="C:extracellular space"/>
    <property type="evidence" value="ECO:0007669"/>
    <property type="project" value="TreeGrafter"/>
</dbReference>
<proteinExistence type="evidence at transcript level"/>
<dbReference type="GO" id="GO:0004867">
    <property type="term" value="F:serine-type endopeptidase inhibitor activity"/>
    <property type="evidence" value="ECO:0007669"/>
    <property type="project" value="UniProtKB-KW"/>
</dbReference>
<organism evidence="5">
    <name type="scientific">Amblyomma cajennense</name>
    <name type="common">Cayenne tick</name>
    <name type="synonym">Acarus cajennensis</name>
    <dbReference type="NCBI Taxonomy" id="34607"/>
    <lineage>
        <taxon>Eukaryota</taxon>
        <taxon>Metazoa</taxon>
        <taxon>Ecdysozoa</taxon>
        <taxon>Arthropoda</taxon>
        <taxon>Chelicerata</taxon>
        <taxon>Arachnida</taxon>
        <taxon>Acari</taxon>
        <taxon>Parasitiformes</taxon>
        <taxon>Ixodida</taxon>
        <taxon>Ixodoidea</taxon>
        <taxon>Ixodidae</taxon>
        <taxon>Amblyomminae</taxon>
        <taxon>Amblyomma</taxon>
    </lineage>
</organism>
<dbReference type="InterPro" id="IPR020901">
    <property type="entry name" value="Prtase_inh_Kunz-CS"/>
</dbReference>
<dbReference type="SUPFAM" id="SSF57362">
    <property type="entry name" value="BPTI-like"/>
    <property type="match status" value="3"/>
</dbReference>
<keyword evidence="2" id="KW-0722">Serine protease inhibitor</keyword>
<dbReference type="Gene3D" id="4.10.410.10">
    <property type="entry name" value="Pancreatic trypsin inhibitor Kunitz domain"/>
    <property type="match status" value="3"/>
</dbReference>
<evidence type="ECO:0000256" key="2">
    <source>
        <dbReference type="ARBA" id="ARBA00022900"/>
    </source>
</evidence>
<reference evidence="5" key="1">
    <citation type="submission" date="2014-03" db="EMBL/GenBank/DDBJ databases">
        <title>The sialotranscriptome of Amblyomma triste, Amblyomma parvum and Amblyomma cajennense ticks, uncovered by 454-based RNA-seq.</title>
        <authorList>
            <person name="Garcia G.R."/>
            <person name="Gardinassi L.G."/>
            <person name="Ribeiro J.M."/>
            <person name="Anatriello E."/>
            <person name="Ferreira B.R."/>
            <person name="Moreira H.N."/>
            <person name="Mafra C."/>
            <person name="Olegario M.M."/>
            <person name="Szabo P.J."/>
            <person name="Miranda-Santos I.K."/>
            <person name="Maruyama S.R."/>
        </authorList>
    </citation>
    <scope>NUCLEOTIDE SEQUENCE</scope>
    <source>
        <strain evidence="5">Uberlandia</strain>
        <tissue evidence="5">Salivary glands</tissue>
    </source>
</reference>
<dbReference type="InterPro" id="IPR050098">
    <property type="entry name" value="TFPI/VKTCI-like"/>
</dbReference>
<dbReference type="SMART" id="SM00131">
    <property type="entry name" value="KU"/>
    <property type="match status" value="1"/>
</dbReference>
<dbReference type="Pfam" id="PF00014">
    <property type="entry name" value="Kunitz_BPTI"/>
    <property type="match status" value="1"/>
</dbReference>
<dbReference type="PANTHER" id="PTHR10083">
    <property type="entry name" value="KUNITZ-TYPE PROTEASE INHIBITOR-RELATED"/>
    <property type="match status" value="1"/>
</dbReference>
<evidence type="ECO:0000256" key="3">
    <source>
        <dbReference type="ARBA" id="ARBA00023157"/>
    </source>
</evidence>
<feature type="domain" description="BPTI/Kunitz inhibitor" evidence="4">
    <location>
        <begin position="72"/>
        <end position="127"/>
    </location>
</feature>
<feature type="non-terminal residue" evidence="5">
    <location>
        <position position="1"/>
    </location>
</feature>
<dbReference type="InterPro" id="IPR002223">
    <property type="entry name" value="Kunitz_BPTI"/>
</dbReference>
<evidence type="ECO:0000313" key="5">
    <source>
        <dbReference type="EMBL" id="JAC23342.1"/>
    </source>
</evidence>
<dbReference type="AlphaFoldDB" id="A0A023FNK9"/>
<evidence type="ECO:0000259" key="4">
    <source>
        <dbReference type="PROSITE" id="PS50279"/>
    </source>
</evidence>
<keyword evidence="1" id="KW-0646">Protease inhibitor</keyword>
<dbReference type="PROSITE" id="PS00280">
    <property type="entry name" value="BPTI_KUNITZ_1"/>
    <property type="match status" value="1"/>
</dbReference>
<dbReference type="InterPro" id="IPR036880">
    <property type="entry name" value="Kunitz_BPTI_sf"/>
</dbReference>
<sequence length="203" mass="23180">SLINGTTLSNDCTGIPMTGICRRQAGSNYVWFNEKSGTCESYKRWKCPVKGNIFKDEMECYEKCGRLAHNPCVLPIAHAKGTCTNGENHTLSYGYNSSAQKCEQFLQSGCSGNKNSFPTLRECLQKCRPESRCLKPPKKSMKFWKWGKSSYVFDVNNIVCKEEKTLFRQSPGPKSNRFHTEEECKKECMPHFEESVKTIEKDQ</sequence>
<dbReference type="PROSITE" id="PS50279">
    <property type="entry name" value="BPTI_KUNITZ_2"/>
    <property type="match status" value="1"/>
</dbReference>
<name>A0A023FNK9_AMBCJ</name>